<proteinExistence type="predicted"/>
<organism evidence="1 2">
    <name type="scientific">Ligilactobacillus faecis</name>
    <dbReference type="NCBI Taxonomy" id="762833"/>
    <lineage>
        <taxon>Bacteria</taxon>
        <taxon>Bacillati</taxon>
        <taxon>Bacillota</taxon>
        <taxon>Bacilli</taxon>
        <taxon>Lactobacillales</taxon>
        <taxon>Lactobacillaceae</taxon>
        <taxon>Ligilactobacillus</taxon>
    </lineage>
</organism>
<name>A0ABV4DN48_9LACO</name>
<dbReference type="Pfam" id="PF14284">
    <property type="entry name" value="PcfJ"/>
    <property type="match status" value="1"/>
</dbReference>
<reference evidence="1 2" key="1">
    <citation type="submission" date="2024-03" db="EMBL/GenBank/DDBJ databases">
        <title>Mouse gut bacterial collection (mGBC) of GemPharmatech.</title>
        <authorList>
            <person name="He Y."/>
            <person name="Dong L."/>
            <person name="Wu D."/>
            <person name="Gao X."/>
            <person name="Lin Z."/>
        </authorList>
    </citation>
    <scope>NUCLEOTIDE SEQUENCE [LARGE SCALE GENOMIC DNA]</scope>
    <source>
        <strain evidence="1 2">15-30</strain>
    </source>
</reference>
<keyword evidence="2" id="KW-1185">Reference proteome</keyword>
<dbReference type="EMBL" id="JBCLUF010000003">
    <property type="protein sequence ID" value="MEY8661568.1"/>
    <property type="molecule type" value="Genomic_DNA"/>
</dbReference>
<protein>
    <submittedName>
        <fullName evidence="1">PcfJ domain-containing protein</fullName>
    </submittedName>
</protein>
<dbReference type="RefSeq" id="WP_369940441.1">
    <property type="nucleotide sequence ID" value="NZ_JBCLUF010000003.1"/>
</dbReference>
<evidence type="ECO:0000313" key="1">
    <source>
        <dbReference type="EMBL" id="MEY8661568.1"/>
    </source>
</evidence>
<dbReference type="InterPro" id="IPR025586">
    <property type="entry name" value="PcfJ"/>
</dbReference>
<accession>A0ABV4DN48</accession>
<evidence type="ECO:0000313" key="2">
    <source>
        <dbReference type="Proteomes" id="UP001565236"/>
    </source>
</evidence>
<sequence length="422" mass="49850">MELKDTKTMTKAVNNRFKITKSFKDAAMQVFPVFVWKNKEKTIVSSKRNVDPHLIVRKRLTKASNLNPYVPPERATFVKATNHRIEFQEYYVFLHFKNGIEYIEFNLVNFMKFEKDTVIKCHTEGNKIINGLKPCGLWYRAFSGPIYSNYNFQKSELRYVDFEKIYSNFHSFPNFLERVYKYRREIEFCQKVGAFEFADGIACNNSYIDMRSVTRKWLKANKRILKKNPSPEYFASLEKIEELAKRIQIKPNRLFDYLLKHKLSVDSYNKHIENIKCINYPLNKMYILPENFEQIRDEVLEIVTIQRFKKRNIDFLKATKYFKEVCNKTLSGCVFSIPDNAESMVKTGMKMNNCLKNYIDQVISGKSIIVLIKDTRSNNRLYALELSPESYNIRQLKGKNNTTPPKKIQRIVDKYAQSLLVA</sequence>
<dbReference type="Proteomes" id="UP001565236">
    <property type="component" value="Unassembled WGS sequence"/>
</dbReference>
<gene>
    <name evidence="1" type="ORF">AALT52_01470</name>
</gene>
<comment type="caution">
    <text evidence="1">The sequence shown here is derived from an EMBL/GenBank/DDBJ whole genome shotgun (WGS) entry which is preliminary data.</text>
</comment>